<protein>
    <submittedName>
        <fullName evidence="3">Uncharacterized protein</fullName>
    </submittedName>
</protein>
<feature type="region of interest" description="Disordered" evidence="1">
    <location>
        <begin position="39"/>
        <end position="156"/>
    </location>
</feature>
<accession>A0A6M2BZ53</accession>
<feature type="compositionally biased region" description="Low complexity" evidence="1">
    <location>
        <begin position="59"/>
        <end position="70"/>
    </location>
</feature>
<keyword evidence="4" id="KW-1185">Reference proteome</keyword>
<dbReference type="Proteomes" id="UP000472676">
    <property type="component" value="Unassembled WGS sequence"/>
</dbReference>
<name>A0A6M2BZ53_9GAMM</name>
<feature type="transmembrane region" description="Helical" evidence="2">
    <location>
        <begin position="16"/>
        <end position="34"/>
    </location>
</feature>
<evidence type="ECO:0000256" key="1">
    <source>
        <dbReference type="SAM" id="MobiDB-lite"/>
    </source>
</evidence>
<proteinExistence type="predicted"/>
<evidence type="ECO:0000256" key="2">
    <source>
        <dbReference type="SAM" id="Phobius"/>
    </source>
</evidence>
<organism evidence="3 4">
    <name type="scientific">Solimonas terrae</name>
    <dbReference type="NCBI Taxonomy" id="1396819"/>
    <lineage>
        <taxon>Bacteria</taxon>
        <taxon>Pseudomonadati</taxon>
        <taxon>Pseudomonadota</taxon>
        <taxon>Gammaproteobacteria</taxon>
        <taxon>Nevskiales</taxon>
        <taxon>Nevskiaceae</taxon>
        <taxon>Solimonas</taxon>
    </lineage>
</organism>
<gene>
    <name evidence="3" type="ORF">G7Y85_19810</name>
</gene>
<dbReference type="AlphaFoldDB" id="A0A6M2BZ53"/>
<dbReference type="RefSeq" id="WP_166261701.1">
    <property type="nucleotide sequence ID" value="NZ_JAAMOW010000013.1"/>
</dbReference>
<keyword evidence="2" id="KW-1133">Transmembrane helix</keyword>
<comment type="caution">
    <text evidence="3">The sequence shown here is derived from an EMBL/GenBank/DDBJ whole genome shotgun (WGS) entry which is preliminary data.</text>
</comment>
<dbReference type="EMBL" id="JAAMOW010000013">
    <property type="protein sequence ID" value="NGY07027.1"/>
    <property type="molecule type" value="Genomic_DNA"/>
</dbReference>
<reference evidence="3 4" key="1">
    <citation type="journal article" date="2014" name="Int. J. Syst. Evol. Microbiol.">
        <title>Solimonas terrae sp. nov., isolated from soil.</title>
        <authorList>
            <person name="Kim S.J."/>
            <person name="Moon J.Y."/>
            <person name="Weon H.Y."/>
            <person name="Ahn J.H."/>
            <person name="Chen W.M."/>
            <person name="Kwon S.W."/>
        </authorList>
    </citation>
    <scope>NUCLEOTIDE SEQUENCE [LARGE SCALE GENOMIC DNA]</scope>
    <source>
        <strain evidence="3 4">KIS83-12</strain>
    </source>
</reference>
<keyword evidence="2" id="KW-0472">Membrane</keyword>
<evidence type="ECO:0000313" key="3">
    <source>
        <dbReference type="EMBL" id="NGY07027.1"/>
    </source>
</evidence>
<evidence type="ECO:0000313" key="4">
    <source>
        <dbReference type="Proteomes" id="UP000472676"/>
    </source>
</evidence>
<keyword evidence="2" id="KW-0812">Transmembrane</keyword>
<sequence length="266" mass="27367">MRNDFQLESDGGKTKYIVLGAVALVFAAGAYALIGKDSPPPKAHIAAAPAPAPAPVPAAAPGADTSAPAPVAAQDTMPEADAPASVASDETAAPATAGAQRPVEDDSLALAQTRAPTADEPYSDTQADTLDDLASPTDQVNAHEERNRTAVRPPPPPAVDTLSAWWRSSSSDAFSVQYVGQAATQPTLVVRLSQGVAHPDQLSQHIELISENGTPVSGRWQSGANGFVLLHDGLAPGRYTLKIDAKLASASGKTLPRSLSGPVYIE</sequence>